<dbReference type="Proteomes" id="UP000007799">
    <property type="component" value="Unassembled WGS sequence"/>
</dbReference>
<evidence type="ECO:0000313" key="10">
    <source>
        <dbReference type="Proteomes" id="UP000007799"/>
    </source>
</evidence>
<evidence type="ECO:0000256" key="1">
    <source>
        <dbReference type="ARBA" id="ARBA00004477"/>
    </source>
</evidence>
<dbReference type="OMA" id="RTCESDA"/>
<keyword evidence="7 8" id="KW-0472">Membrane</keyword>
<comment type="similarity">
    <text evidence="8">Belongs to the glycosyltransferase 22 family.</text>
</comment>
<dbReference type="InParanoid" id="F2UAR5"/>
<dbReference type="EMBL" id="GL832966">
    <property type="protein sequence ID" value="EGD73481.1"/>
    <property type="molecule type" value="Genomic_DNA"/>
</dbReference>
<accession>F2UAR5</accession>
<sequence length="318" mass="36112">MRTSFVPDEYWQANEGGASFYGTHPWSWYWFQGLPVVLGVLYVVLPIGLILLQRNGVRTRPLWPLVVACVYVLVFSQLPHKEFRFVFPVIYLVLPHAGLILKHWRKHARVVVWTALVINIPVIVYTLRVHQAGPEAVMHYLRHQHTLYGETTIQFSTSSTTQPHQLSVLFLTDCHPTPFYSYMHRNVTMVFAECPPPSLGPNESDALHADPLAWLNATFPPPSATPSPPFPTAPHVGAQSPTLWSLPRFIVAYADVLGVQARPWLEQHDYRPVYCVDHAHFPQSDRDGRIMCVYTRAQQTAPAKARAGNAETHVWVEL</sequence>
<dbReference type="STRING" id="946362.F2UAR5"/>
<feature type="transmembrane region" description="Helical" evidence="8">
    <location>
        <begin position="62"/>
        <end position="79"/>
    </location>
</feature>
<dbReference type="GeneID" id="16074342"/>
<dbReference type="eggNOG" id="KOG1771">
    <property type="taxonomic scope" value="Eukaryota"/>
</dbReference>
<evidence type="ECO:0000313" key="9">
    <source>
        <dbReference type="EMBL" id="EGD73481.1"/>
    </source>
</evidence>
<dbReference type="EC" id="2.4.1.-" evidence="8"/>
<evidence type="ECO:0000256" key="6">
    <source>
        <dbReference type="ARBA" id="ARBA00022989"/>
    </source>
</evidence>
<gene>
    <name evidence="9" type="ORF">PTSG_05186</name>
</gene>
<dbReference type="GO" id="GO:0005789">
    <property type="term" value="C:endoplasmic reticulum membrane"/>
    <property type="evidence" value="ECO:0007669"/>
    <property type="project" value="UniProtKB-SubCell"/>
</dbReference>
<keyword evidence="2 8" id="KW-0328">Glycosyltransferase</keyword>
<proteinExistence type="inferred from homology"/>
<dbReference type="GO" id="GO:0000026">
    <property type="term" value="F:alpha-1,2-mannosyltransferase activity"/>
    <property type="evidence" value="ECO:0007669"/>
    <property type="project" value="TreeGrafter"/>
</dbReference>
<evidence type="ECO:0000256" key="4">
    <source>
        <dbReference type="ARBA" id="ARBA00022692"/>
    </source>
</evidence>
<organism evidence="10">
    <name type="scientific">Salpingoeca rosetta (strain ATCC 50818 / BSB-021)</name>
    <dbReference type="NCBI Taxonomy" id="946362"/>
    <lineage>
        <taxon>Eukaryota</taxon>
        <taxon>Choanoflagellata</taxon>
        <taxon>Craspedida</taxon>
        <taxon>Salpingoecidae</taxon>
        <taxon>Salpingoeca</taxon>
    </lineage>
</organism>
<keyword evidence="3" id="KW-0808">Transferase</keyword>
<keyword evidence="6 8" id="KW-1133">Transmembrane helix</keyword>
<keyword evidence="5 8" id="KW-0256">Endoplasmic reticulum</keyword>
<evidence type="ECO:0000256" key="8">
    <source>
        <dbReference type="RuleBase" id="RU363075"/>
    </source>
</evidence>
<keyword evidence="4 8" id="KW-0812">Transmembrane</keyword>
<dbReference type="GO" id="GO:0006506">
    <property type="term" value="P:GPI anchor biosynthetic process"/>
    <property type="evidence" value="ECO:0007669"/>
    <property type="project" value="TreeGrafter"/>
</dbReference>
<evidence type="ECO:0000256" key="5">
    <source>
        <dbReference type="ARBA" id="ARBA00022824"/>
    </source>
</evidence>
<evidence type="ECO:0000256" key="3">
    <source>
        <dbReference type="ARBA" id="ARBA00022679"/>
    </source>
</evidence>
<evidence type="ECO:0000256" key="7">
    <source>
        <dbReference type="ARBA" id="ARBA00023136"/>
    </source>
</evidence>
<dbReference type="InterPro" id="IPR005599">
    <property type="entry name" value="GPI_mannosylTrfase"/>
</dbReference>
<comment type="caution">
    <text evidence="8">Lacks conserved residue(s) required for the propagation of feature annotation.</text>
</comment>
<dbReference type="Pfam" id="PF03901">
    <property type="entry name" value="Glyco_transf_22"/>
    <property type="match status" value="1"/>
</dbReference>
<feature type="transmembrane region" description="Helical" evidence="8">
    <location>
        <begin position="108"/>
        <end position="127"/>
    </location>
</feature>
<evidence type="ECO:0000256" key="2">
    <source>
        <dbReference type="ARBA" id="ARBA00022676"/>
    </source>
</evidence>
<dbReference type="AlphaFoldDB" id="F2UAR5"/>
<feature type="transmembrane region" description="Helical" evidence="8">
    <location>
        <begin position="85"/>
        <end position="101"/>
    </location>
</feature>
<feature type="transmembrane region" description="Helical" evidence="8">
    <location>
        <begin position="29"/>
        <end position="50"/>
    </location>
</feature>
<reference evidence="9" key="1">
    <citation type="submission" date="2009-08" db="EMBL/GenBank/DDBJ databases">
        <title>Annotation of Salpingoeca rosetta.</title>
        <authorList>
            <consortium name="The Broad Institute Genome Sequencing Platform"/>
            <person name="Russ C."/>
            <person name="Cuomo C."/>
            <person name="Burger G."/>
            <person name="Gray M.W."/>
            <person name="Holland P.W.H."/>
            <person name="King N."/>
            <person name="Lang F.B.F."/>
            <person name="Roger A.J."/>
            <person name="Ruiz-Trillo I."/>
            <person name="Young S.K."/>
            <person name="Zeng Q."/>
            <person name="Gargeya S."/>
            <person name="Alvarado L."/>
            <person name="Berlin A."/>
            <person name="Chapman S.B."/>
            <person name="Chen Z."/>
            <person name="Freedman E."/>
            <person name="Gellesch M."/>
            <person name="Goldberg J."/>
            <person name="Griggs A."/>
            <person name="Gujja S."/>
            <person name="Heilman E."/>
            <person name="Heiman D."/>
            <person name="Howarth C."/>
            <person name="Mehta T."/>
            <person name="Neiman D."/>
            <person name="Pearson M."/>
            <person name="Roberts A."/>
            <person name="Saif S."/>
            <person name="Shea T."/>
            <person name="Shenoy N."/>
            <person name="Sisk P."/>
            <person name="Stolte C."/>
            <person name="Sykes S."/>
            <person name="White J."/>
            <person name="Yandava C."/>
            <person name="Haas B."/>
            <person name="Nusbaum C."/>
            <person name="Birren B."/>
        </authorList>
    </citation>
    <scope>NUCLEOTIDE SEQUENCE [LARGE SCALE GENOMIC DNA]</scope>
    <source>
        <strain evidence="9">ATCC 50818</strain>
    </source>
</reference>
<dbReference type="PANTHER" id="PTHR22760:SF4">
    <property type="entry name" value="GPI MANNOSYLTRANSFERASE 3"/>
    <property type="match status" value="1"/>
</dbReference>
<protein>
    <recommendedName>
        <fullName evidence="8">Mannosyltransferase</fullName>
        <ecNumber evidence="8">2.4.1.-</ecNumber>
    </recommendedName>
</protein>
<name>F2UAR5_SALR5</name>
<dbReference type="RefSeq" id="XP_004993763.1">
    <property type="nucleotide sequence ID" value="XM_004993706.1"/>
</dbReference>
<dbReference type="KEGG" id="sre:PTSG_05186"/>
<comment type="subcellular location">
    <subcellularLocation>
        <location evidence="1 8">Endoplasmic reticulum membrane</location>
        <topology evidence="1 8">Multi-pass membrane protein</topology>
    </subcellularLocation>
</comment>
<dbReference type="PANTHER" id="PTHR22760">
    <property type="entry name" value="GLYCOSYLTRANSFERASE"/>
    <property type="match status" value="1"/>
</dbReference>
<keyword evidence="10" id="KW-1185">Reference proteome</keyword>
<dbReference type="OrthoDB" id="416834at2759"/>